<dbReference type="InterPro" id="IPR041373">
    <property type="entry name" value="RT_RNaseH"/>
</dbReference>
<evidence type="ECO:0000256" key="5">
    <source>
        <dbReference type="ARBA" id="ARBA00022801"/>
    </source>
</evidence>
<keyword evidence="4" id="KW-0255">Endonuclease</keyword>
<evidence type="ECO:0000313" key="8">
    <source>
        <dbReference type="EMBL" id="KAL0454585.1"/>
    </source>
</evidence>
<keyword evidence="6" id="KW-0695">RNA-directed DNA polymerase</keyword>
<accession>A0AAW2XKP5</accession>
<proteinExistence type="predicted"/>
<dbReference type="GO" id="GO:0004519">
    <property type="term" value="F:endonuclease activity"/>
    <property type="evidence" value="ECO:0007669"/>
    <property type="project" value="UniProtKB-KW"/>
</dbReference>
<evidence type="ECO:0000259" key="7">
    <source>
        <dbReference type="Pfam" id="PF17917"/>
    </source>
</evidence>
<sequence length="165" mass="18405">MVSERGIEANPEKIEAMAKLQSPKTLKELQKLTEAAVSSVLVKEQEKVQNPVYYVSKMLQEAEKRYTQIEKLALALVVSARKLRPYFQSHKVIVLTNYPLRHVMTRPDASGRRTVAERKGGWLFHNDGSSNAKNGGVCILLQGPEGIEIEVVARLSFAATNNEAE</sequence>
<dbReference type="PANTHER" id="PTHR48475">
    <property type="entry name" value="RIBONUCLEASE H"/>
    <property type="match status" value="1"/>
</dbReference>
<comment type="caution">
    <text evidence="8">The sequence shown here is derived from an EMBL/GenBank/DDBJ whole genome shotgun (WGS) entry which is preliminary data.</text>
</comment>
<name>A0AAW2XKP5_9LAMI</name>
<organism evidence="8">
    <name type="scientific">Sesamum latifolium</name>
    <dbReference type="NCBI Taxonomy" id="2727402"/>
    <lineage>
        <taxon>Eukaryota</taxon>
        <taxon>Viridiplantae</taxon>
        <taxon>Streptophyta</taxon>
        <taxon>Embryophyta</taxon>
        <taxon>Tracheophyta</taxon>
        <taxon>Spermatophyta</taxon>
        <taxon>Magnoliopsida</taxon>
        <taxon>eudicotyledons</taxon>
        <taxon>Gunneridae</taxon>
        <taxon>Pentapetalae</taxon>
        <taxon>asterids</taxon>
        <taxon>lamiids</taxon>
        <taxon>Lamiales</taxon>
        <taxon>Pedaliaceae</taxon>
        <taxon>Sesamum</taxon>
    </lineage>
</organism>
<evidence type="ECO:0000256" key="2">
    <source>
        <dbReference type="ARBA" id="ARBA00022695"/>
    </source>
</evidence>
<reference evidence="8" key="2">
    <citation type="journal article" date="2024" name="Plant">
        <title>Genomic evolution and insights into agronomic trait innovations of Sesamum species.</title>
        <authorList>
            <person name="Miao H."/>
            <person name="Wang L."/>
            <person name="Qu L."/>
            <person name="Liu H."/>
            <person name="Sun Y."/>
            <person name="Le M."/>
            <person name="Wang Q."/>
            <person name="Wei S."/>
            <person name="Zheng Y."/>
            <person name="Lin W."/>
            <person name="Duan Y."/>
            <person name="Cao H."/>
            <person name="Xiong S."/>
            <person name="Wang X."/>
            <person name="Wei L."/>
            <person name="Li C."/>
            <person name="Ma Q."/>
            <person name="Ju M."/>
            <person name="Zhao R."/>
            <person name="Li G."/>
            <person name="Mu C."/>
            <person name="Tian Q."/>
            <person name="Mei H."/>
            <person name="Zhang T."/>
            <person name="Gao T."/>
            <person name="Zhang H."/>
        </authorList>
    </citation>
    <scope>NUCLEOTIDE SEQUENCE</scope>
    <source>
        <strain evidence="8">KEN1</strain>
    </source>
</reference>
<dbReference type="PANTHER" id="PTHR48475:SF2">
    <property type="entry name" value="RIBONUCLEASE H"/>
    <property type="match status" value="1"/>
</dbReference>
<reference evidence="8" key="1">
    <citation type="submission" date="2020-06" db="EMBL/GenBank/DDBJ databases">
        <authorList>
            <person name="Li T."/>
            <person name="Hu X."/>
            <person name="Zhang T."/>
            <person name="Song X."/>
            <person name="Zhang H."/>
            <person name="Dai N."/>
            <person name="Sheng W."/>
            <person name="Hou X."/>
            <person name="Wei L."/>
        </authorList>
    </citation>
    <scope>NUCLEOTIDE SEQUENCE</scope>
    <source>
        <strain evidence="8">KEN1</strain>
        <tissue evidence="8">Leaf</tissue>
    </source>
</reference>
<keyword evidence="1" id="KW-0808">Transferase</keyword>
<dbReference type="Pfam" id="PF17917">
    <property type="entry name" value="RT_RNaseH"/>
    <property type="match status" value="1"/>
</dbReference>
<evidence type="ECO:0000256" key="1">
    <source>
        <dbReference type="ARBA" id="ARBA00022679"/>
    </source>
</evidence>
<dbReference type="Gene3D" id="3.10.20.370">
    <property type="match status" value="1"/>
</dbReference>
<evidence type="ECO:0000256" key="3">
    <source>
        <dbReference type="ARBA" id="ARBA00022722"/>
    </source>
</evidence>
<dbReference type="InterPro" id="IPR043502">
    <property type="entry name" value="DNA/RNA_pol_sf"/>
</dbReference>
<dbReference type="AlphaFoldDB" id="A0AAW2XKP5"/>
<feature type="domain" description="Reverse transcriptase RNase H-like" evidence="7">
    <location>
        <begin position="35"/>
        <end position="112"/>
    </location>
</feature>
<dbReference type="GO" id="GO:0003964">
    <property type="term" value="F:RNA-directed DNA polymerase activity"/>
    <property type="evidence" value="ECO:0007669"/>
    <property type="project" value="UniProtKB-KW"/>
</dbReference>
<dbReference type="GO" id="GO:0016787">
    <property type="term" value="F:hydrolase activity"/>
    <property type="evidence" value="ECO:0007669"/>
    <property type="project" value="UniProtKB-KW"/>
</dbReference>
<keyword evidence="3" id="KW-0540">Nuclease</keyword>
<evidence type="ECO:0000256" key="4">
    <source>
        <dbReference type="ARBA" id="ARBA00022759"/>
    </source>
</evidence>
<keyword evidence="2" id="KW-0548">Nucleotidyltransferase</keyword>
<protein>
    <recommendedName>
        <fullName evidence="7">Reverse transcriptase RNase H-like domain-containing protein</fullName>
    </recommendedName>
</protein>
<dbReference type="EMBL" id="JACGWN010000003">
    <property type="protein sequence ID" value="KAL0454585.1"/>
    <property type="molecule type" value="Genomic_DNA"/>
</dbReference>
<evidence type="ECO:0000256" key="6">
    <source>
        <dbReference type="ARBA" id="ARBA00022918"/>
    </source>
</evidence>
<dbReference type="SUPFAM" id="SSF56672">
    <property type="entry name" value="DNA/RNA polymerases"/>
    <property type="match status" value="1"/>
</dbReference>
<gene>
    <name evidence="8" type="ORF">Slati_0797700</name>
</gene>
<keyword evidence="5" id="KW-0378">Hydrolase</keyword>